<proteinExistence type="predicted"/>
<keyword evidence="1" id="KW-1185">Reference proteome</keyword>
<organism evidence="1 2">
    <name type="scientific">Romanomermis culicivorax</name>
    <name type="common">Nematode worm</name>
    <dbReference type="NCBI Taxonomy" id="13658"/>
    <lineage>
        <taxon>Eukaryota</taxon>
        <taxon>Metazoa</taxon>
        <taxon>Ecdysozoa</taxon>
        <taxon>Nematoda</taxon>
        <taxon>Enoplea</taxon>
        <taxon>Dorylaimia</taxon>
        <taxon>Mermithida</taxon>
        <taxon>Mermithoidea</taxon>
        <taxon>Mermithidae</taxon>
        <taxon>Romanomermis</taxon>
    </lineage>
</organism>
<reference evidence="2" key="1">
    <citation type="submission" date="2022-11" db="UniProtKB">
        <authorList>
            <consortium name="WormBaseParasite"/>
        </authorList>
    </citation>
    <scope>IDENTIFICATION</scope>
</reference>
<evidence type="ECO:0000313" key="2">
    <source>
        <dbReference type="WBParaSite" id="nRc.2.0.1.t04815-RA"/>
    </source>
</evidence>
<name>A0A915HTU6_ROMCU</name>
<protein>
    <submittedName>
        <fullName evidence="2">Uncharacterized protein</fullName>
    </submittedName>
</protein>
<accession>A0A915HTU6</accession>
<dbReference type="Proteomes" id="UP000887565">
    <property type="component" value="Unplaced"/>
</dbReference>
<evidence type="ECO:0000313" key="1">
    <source>
        <dbReference type="Proteomes" id="UP000887565"/>
    </source>
</evidence>
<sequence>MIVNEKTTQKFYENVDKSKKTEERKVLVTGLIYQKLNTTNSSIVGMYWAREYWIGSGKSEWEHSYTSTGPRKYNLPKLLALYKSDKKDLGVRALHTMGGERHSFVAAAIGIVHSRNIDDKISVRCAASLFKFFIDLARKSIAFKTSLENKYNDSKDERWKY</sequence>
<dbReference type="WBParaSite" id="nRc.2.0.1.t04815-RA">
    <property type="protein sequence ID" value="nRc.2.0.1.t04815-RA"/>
    <property type="gene ID" value="nRc.2.0.1.g04815"/>
</dbReference>
<dbReference type="AlphaFoldDB" id="A0A915HTU6"/>